<dbReference type="PANTHER" id="PTHR11963">
    <property type="entry name" value="LEUCINE AMINOPEPTIDASE-RELATED"/>
    <property type="match status" value="1"/>
</dbReference>
<dbReference type="InterPro" id="IPR043472">
    <property type="entry name" value="Macro_dom-like"/>
</dbReference>
<dbReference type="GO" id="GO:0005737">
    <property type="term" value="C:cytoplasm"/>
    <property type="evidence" value="ECO:0007669"/>
    <property type="project" value="UniProtKB-SubCell"/>
</dbReference>
<evidence type="ECO:0000256" key="5">
    <source>
        <dbReference type="ARBA" id="ARBA00022670"/>
    </source>
</evidence>
<comment type="catalytic activity">
    <reaction evidence="2 8">
        <text>Release of an N-terminal amino acid, preferentially leucine, but not glutamic or aspartic acids.</text>
        <dbReference type="EC" id="3.4.11.10"/>
    </reaction>
</comment>
<comment type="catalytic activity">
    <reaction evidence="1 8">
        <text>Release of an N-terminal amino acid, Xaa-|-Yaa-, in which Xaa is preferably Leu, but may be other amino acids including Pro although not Arg or Lys, and Yaa may be Pro. Amino acid amides and methyl esters are also readily hydrolyzed, but rates on arylamides are exceedingly low.</text>
        <dbReference type="EC" id="3.4.11.1"/>
    </reaction>
</comment>
<keyword evidence="8" id="KW-0479">Metal-binding</keyword>
<evidence type="ECO:0000256" key="3">
    <source>
        <dbReference type="ARBA" id="ARBA00009528"/>
    </source>
</evidence>
<sequence>MITCNSNGSMDVVAIGVDTRMLALSRIPKEDGELIRAYVEAHEDVMHYTSLRVFHCLTEGRSKTYFLIGLHKKPIRYATYEDFLTAKRLMAAAMAEGVSELAVMVDTLEMDIGALIDGLLYRNYEFLHYKSDAKGRTVRSINLVTSSLEIKAFNTMCYMYSAIYEGVYMARNLVNMPPNELTPRRFSEIVSAVVKGDNITVEMLNKWALEKRKMGGIVAVGKGSMNPPQLMTITYKGDPDSKDMLGIVGKGVTYDSGGLSIKSQANQEFMKDDMAGAAAAVGVIRALMLLKYPVNVVAVIPLVENIPSGMAYHVDDILTMYGGKTVEIKNTDAEGRLILADAVSYAQELGATKLIDLATLTGACVTALGTVRSGMIGNHQEWMNRFFDVAAAVHEKVWQLPADREYEDLLKSDVADLKNTGGRDGGAITAGLFIKQFVHPDIPWIHLDIAGTAFCEKKDETGFFGATGVGVKSILELLKGGAK</sequence>
<evidence type="ECO:0000256" key="7">
    <source>
        <dbReference type="ARBA" id="ARBA00049972"/>
    </source>
</evidence>
<protein>
    <recommendedName>
        <fullName evidence="8">Probable cytosol aminopeptidase</fullName>
        <ecNumber evidence="8">3.4.11.1</ecNumber>
    </recommendedName>
    <alternativeName>
        <fullName evidence="8">Leucine aminopeptidase</fullName>
        <shortName evidence="8">LAP</shortName>
        <ecNumber evidence="8">3.4.11.10</ecNumber>
    </alternativeName>
    <alternativeName>
        <fullName evidence="8">Leucyl aminopeptidase</fullName>
    </alternativeName>
</protein>
<dbReference type="EMBL" id="CP029462">
    <property type="protein sequence ID" value="AXL21958.1"/>
    <property type="molecule type" value="Genomic_DNA"/>
</dbReference>
<feature type="binding site" evidence="8">
    <location>
        <position position="273"/>
    </location>
    <ligand>
        <name>Mn(2+)</name>
        <dbReference type="ChEBI" id="CHEBI:29035"/>
        <label>2</label>
    </ligand>
</feature>
<dbReference type="AlphaFoldDB" id="A0A346B1G5"/>
<keyword evidence="8" id="KW-0963">Cytoplasm</keyword>
<dbReference type="PRINTS" id="PR00481">
    <property type="entry name" value="LAMNOPPTDASE"/>
</dbReference>
<evidence type="ECO:0000313" key="9">
    <source>
        <dbReference type="EMBL" id="AXL21958.1"/>
    </source>
</evidence>
<feature type="binding site" evidence="8">
    <location>
        <position position="250"/>
    </location>
    <ligand>
        <name>Mn(2+)</name>
        <dbReference type="ChEBI" id="CHEBI:29035"/>
        <label>2</label>
    </ligand>
</feature>
<evidence type="ECO:0000256" key="6">
    <source>
        <dbReference type="ARBA" id="ARBA00022801"/>
    </source>
</evidence>
<feature type="active site" evidence="8">
    <location>
        <position position="336"/>
    </location>
</feature>
<name>A0A346B1G5_9FIRM</name>
<dbReference type="GO" id="GO:0070006">
    <property type="term" value="F:metalloaminopeptidase activity"/>
    <property type="evidence" value="ECO:0007669"/>
    <property type="project" value="InterPro"/>
</dbReference>
<comment type="cofactor">
    <cofactor evidence="8">
        <name>Mn(2+)</name>
        <dbReference type="ChEBI" id="CHEBI:29035"/>
    </cofactor>
    <text evidence="8">Binds 2 manganese ions per subunit.</text>
</comment>
<gene>
    <name evidence="8" type="primary">pepA</name>
    <name evidence="9" type="ORF">DKB62_10500</name>
</gene>
<proteinExistence type="inferred from homology"/>
<dbReference type="SUPFAM" id="SSF52949">
    <property type="entry name" value="Macro domain-like"/>
    <property type="match status" value="1"/>
</dbReference>
<dbReference type="SUPFAM" id="SSF53187">
    <property type="entry name" value="Zn-dependent exopeptidases"/>
    <property type="match status" value="1"/>
</dbReference>
<evidence type="ECO:0000313" key="10">
    <source>
        <dbReference type="Proteomes" id="UP000254337"/>
    </source>
</evidence>
<comment type="similarity">
    <text evidence="3 8">Belongs to the peptidase M17 family.</text>
</comment>
<comment type="function">
    <text evidence="7 8">Presumably involved in the processing and regular turnover of intracellular proteins. Catalyzes the removal of unsubstituted N-terminal amino acids from various peptides.</text>
</comment>
<dbReference type="InterPro" id="IPR023042">
    <property type="entry name" value="Peptidase_M17_leu_NH2_pept"/>
</dbReference>
<dbReference type="RefSeq" id="WP_087476912.1">
    <property type="nucleotide sequence ID" value="NZ_CALYAU010000022.1"/>
</dbReference>
<evidence type="ECO:0000256" key="4">
    <source>
        <dbReference type="ARBA" id="ARBA00022438"/>
    </source>
</evidence>
<dbReference type="EC" id="3.4.11.1" evidence="8"/>
<dbReference type="GO" id="GO:0006508">
    <property type="term" value="P:proteolysis"/>
    <property type="evidence" value="ECO:0007669"/>
    <property type="project" value="UniProtKB-KW"/>
</dbReference>
<reference evidence="9 10" key="1">
    <citation type="submission" date="2018-05" db="EMBL/GenBank/DDBJ databases">
        <title>Complete genome sequence of Megasphaera sp. AJH120T, isolated from the ceca of a chicken.</title>
        <authorList>
            <person name="Maki J."/>
            <person name="Looft T."/>
        </authorList>
    </citation>
    <scope>NUCLEOTIDE SEQUENCE [LARGE SCALE GENOMIC DNA]</scope>
    <source>
        <strain evidence="9 10">AJH120</strain>
    </source>
</reference>
<dbReference type="CDD" id="cd00433">
    <property type="entry name" value="Peptidase_M17"/>
    <property type="match status" value="1"/>
</dbReference>
<evidence type="ECO:0000256" key="2">
    <source>
        <dbReference type="ARBA" id="ARBA00000967"/>
    </source>
</evidence>
<dbReference type="HAMAP" id="MF_00181">
    <property type="entry name" value="Cytosol_peptidase_M17"/>
    <property type="match status" value="1"/>
</dbReference>
<dbReference type="PANTHER" id="PTHR11963:SF23">
    <property type="entry name" value="CYTOSOL AMINOPEPTIDASE"/>
    <property type="match status" value="1"/>
</dbReference>
<keyword evidence="6 8" id="KW-0378">Hydrolase</keyword>
<organism evidence="9 10">
    <name type="scientific">Megasphaera stantonii</name>
    <dbReference type="NCBI Taxonomy" id="2144175"/>
    <lineage>
        <taxon>Bacteria</taxon>
        <taxon>Bacillati</taxon>
        <taxon>Bacillota</taxon>
        <taxon>Negativicutes</taxon>
        <taxon>Veillonellales</taxon>
        <taxon>Veillonellaceae</taxon>
        <taxon>Megasphaera</taxon>
    </lineage>
</organism>
<dbReference type="KEGG" id="meg:DKB62_10500"/>
<dbReference type="OrthoDB" id="9809354at2"/>
<keyword evidence="5 8" id="KW-0645">Protease</keyword>
<dbReference type="Gene3D" id="3.40.220.10">
    <property type="entry name" value="Leucine Aminopeptidase, subunit E, domain 1"/>
    <property type="match status" value="1"/>
</dbReference>
<feature type="active site" evidence="8">
    <location>
        <position position="262"/>
    </location>
</feature>
<feature type="binding site" evidence="8">
    <location>
        <position position="334"/>
    </location>
    <ligand>
        <name>Mn(2+)</name>
        <dbReference type="ChEBI" id="CHEBI:29035"/>
        <label>1</label>
    </ligand>
</feature>
<feature type="binding site" evidence="8">
    <location>
        <position position="334"/>
    </location>
    <ligand>
        <name>Mn(2+)</name>
        <dbReference type="ChEBI" id="CHEBI:29035"/>
        <label>2</label>
    </ligand>
</feature>
<keyword evidence="8" id="KW-0464">Manganese</keyword>
<dbReference type="Pfam" id="PF00883">
    <property type="entry name" value="Peptidase_M17"/>
    <property type="match status" value="1"/>
</dbReference>
<dbReference type="GO" id="GO:0030145">
    <property type="term" value="F:manganese ion binding"/>
    <property type="evidence" value="ECO:0007669"/>
    <property type="project" value="UniProtKB-UniRule"/>
</dbReference>
<keyword evidence="10" id="KW-1185">Reference proteome</keyword>
<dbReference type="Proteomes" id="UP000254337">
    <property type="component" value="Chromosome"/>
</dbReference>
<dbReference type="PROSITE" id="PS00631">
    <property type="entry name" value="CYTOSOL_AP"/>
    <property type="match status" value="1"/>
</dbReference>
<accession>A0A346B1G5</accession>
<evidence type="ECO:0000256" key="1">
    <source>
        <dbReference type="ARBA" id="ARBA00000135"/>
    </source>
</evidence>
<dbReference type="InterPro" id="IPR011356">
    <property type="entry name" value="Leucine_aapep/pepB"/>
</dbReference>
<evidence type="ECO:0000256" key="8">
    <source>
        <dbReference type="HAMAP-Rule" id="MF_00181"/>
    </source>
</evidence>
<feature type="binding site" evidence="8">
    <location>
        <position position="255"/>
    </location>
    <ligand>
        <name>Mn(2+)</name>
        <dbReference type="ChEBI" id="CHEBI:29035"/>
        <label>2</label>
    </ligand>
</feature>
<feature type="binding site" evidence="8">
    <location>
        <position position="255"/>
    </location>
    <ligand>
        <name>Mn(2+)</name>
        <dbReference type="ChEBI" id="CHEBI:29035"/>
        <label>1</label>
    </ligand>
</feature>
<dbReference type="EC" id="3.4.11.10" evidence="8"/>
<dbReference type="Gene3D" id="3.40.630.10">
    <property type="entry name" value="Zn peptidases"/>
    <property type="match status" value="1"/>
</dbReference>
<dbReference type="InterPro" id="IPR000819">
    <property type="entry name" value="Peptidase_M17_C"/>
</dbReference>
<comment type="subcellular location">
    <subcellularLocation>
        <location evidence="8">Cytoplasm</location>
    </subcellularLocation>
</comment>
<keyword evidence="4 8" id="KW-0031">Aminopeptidase</keyword>
<feature type="binding site" evidence="8">
    <location>
        <position position="332"/>
    </location>
    <ligand>
        <name>Mn(2+)</name>
        <dbReference type="ChEBI" id="CHEBI:29035"/>
        <label>1</label>
    </ligand>
</feature>